<protein>
    <recommendedName>
        <fullName evidence="3">Lipocalin-like domain-containing protein</fullName>
    </recommendedName>
</protein>
<comment type="caution">
    <text evidence="1">The sequence shown here is derived from an EMBL/GenBank/DDBJ whole genome shotgun (WGS) entry which is preliminary data.</text>
</comment>
<dbReference type="RefSeq" id="WP_165138442.1">
    <property type="nucleotide sequence ID" value="NZ_JAALLT010000001.1"/>
</dbReference>
<reference evidence="1 2" key="1">
    <citation type="submission" date="2020-02" db="EMBL/GenBank/DDBJ databases">
        <title>Balneolaceae bacterium YR4-1, complete genome.</title>
        <authorList>
            <person name="Li Y."/>
            <person name="Wu S."/>
        </authorList>
    </citation>
    <scope>NUCLEOTIDE SEQUENCE [LARGE SCALE GENOMIC DNA]</scope>
    <source>
        <strain evidence="1 2">YR4-1</strain>
    </source>
</reference>
<name>A0A6M1ST41_9BACT</name>
<organism evidence="1 2">
    <name type="scientific">Halalkalibaculum roseum</name>
    <dbReference type="NCBI Taxonomy" id="2709311"/>
    <lineage>
        <taxon>Bacteria</taxon>
        <taxon>Pseudomonadati</taxon>
        <taxon>Balneolota</taxon>
        <taxon>Balneolia</taxon>
        <taxon>Balneolales</taxon>
        <taxon>Balneolaceae</taxon>
        <taxon>Halalkalibaculum</taxon>
    </lineage>
</organism>
<gene>
    <name evidence="1" type="ORF">G3570_01425</name>
</gene>
<proteinExistence type="predicted"/>
<accession>A0A6M1ST41</accession>
<evidence type="ECO:0000313" key="1">
    <source>
        <dbReference type="EMBL" id="NGP75278.1"/>
    </source>
</evidence>
<dbReference type="Proteomes" id="UP000473278">
    <property type="component" value="Unassembled WGS sequence"/>
</dbReference>
<keyword evidence="2" id="KW-1185">Reference proteome</keyword>
<sequence>MTSRLLIITGIIFIFTLTQSRAQEITGFWEVTKVSMQGQTMTPVAKWTKINTDGTYQTGNGWLQNAVGTWTYDAASHTFSPEETNGITDEFGPFTVSFQNESMIWKRMEEGAEVTVELQQIEQLPMSTADQIKGLWDLSAITESGEDITSAFDPNGLYYLFIRWDRIYQGRNPKGENMSGYWHINGHRPEITLLSHTRGKEPQSWRVVVSENELVLSGISDSNKNMVMTFNRIDQFPE</sequence>
<dbReference type="EMBL" id="JAALLT010000001">
    <property type="protein sequence ID" value="NGP75278.1"/>
    <property type="molecule type" value="Genomic_DNA"/>
</dbReference>
<evidence type="ECO:0008006" key="3">
    <source>
        <dbReference type="Google" id="ProtNLM"/>
    </source>
</evidence>
<dbReference type="AlphaFoldDB" id="A0A6M1ST41"/>
<evidence type="ECO:0000313" key="2">
    <source>
        <dbReference type="Proteomes" id="UP000473278"/>
    </source>
</evidence>